<keyword evidence="3" id="KW-1185">Reference proteome</keyword>
<evidence type="ECO:0000313" key="3">
    <source>
        <dbReference type="Proteomes" id="UP000299102"/>
    </source>
</evidence>
<evidence type="ECO:0000313" key="2">
    <source>
        <dbReference type="EMBL" id="GBP96272.1"/>
    </source>
</evidence>
<dbReference type="EMBL" id="BGZK01002761">
    <property type="protein sequence ID" value="GBP96272.1"/>
    <property type="molecule type" value="Genomic_DNA"/>
</dbReference>
<reference evidence="2 3" key="1">
    <citation type="journal article" date="2019" name="Commun. Biol.">
        <title>The bagworm genome reveals a unique fibroin gene that provides high tensile strength.</title>
        <authorList>
            <person name="Kono N."/>
            <person name="Nakamura H."/>
            <person name="Ohtoshi R."/>
            <person name="Tomita M."/>
            <person name="Numata K."/>
            <person name="Arakawa K."/>
        </authorList>
    </citation>
    <scope>NUCLEOTIDE SEQUENCE [LARGE SCALE GENOMIC DNA]</scope>
</reference>
<comment type="caution">
    <text evidence="2">The sequence shown here is derived from an EMBL/GenBank/DDBJ whole genome shotgun (WGS) entry which is preliminary data.</text>
</comment>
<feature type="compositionally biased region" description="Basic residues" evidence="1">
    <location>
        <begin position="38"/>
        <end position="50"/>
    </location>
</feature>
<proteinExistence type="predicted"/>
<evidence type="ECO:0000256" key="1">
    <source>
        <dbReference type="SAM" id="MobiDB-lite"/>
    </source>
</evidence>
<protein>
    <submittedName>
        <fullName evidence="2">Uncharacterized protein</fullName>
    </submittedName>
</protein>
<name>A0A4C2A8Y9_EUMVA</name>
<organism evidence="2 3">
    <name type="scientific">Eumeta variegata</name>
    <name type="common">Bagworm moth</name>
    <name type="synonym">Eumeta japonica</name>
    <dbReference type="NCBI Taxonomy" id="151549"/>
    <lineage>
        <taxon>Eukaryota</taxon>
        <taxon>Metazoa</taxon>
        <taxon>Ecdysozoa</taxon>
        <taxon>Arthropoda</taxon>
        <taxon>Hexapoda</taxon>
        <taxon>Insecta</taxon>
        <taxon>Pterygota</taxon>
        <taxon>Neoptera</taxon>
        <taxon>Endopterygota</taxon>
        <taxon>Lepidoptera</taxon>
        <taxon>Glossata</taxon>
        <taxon>Ditrysia</taxon>
        <taxon>Tineoidea</taxon>
        <taxon>Psychidae</taxon>
        <taxon>Oiketicinae</taxon>
        <taxon>Eumeta</taxon>
    </lineage>
</organism>
<gene>
    <name evidence="2" type="ORF">EVAR_70620_1</name>
</gene>
<accession>A0A4C2A8Y9</accession>
<sequence length="88" mass="9586">MKDEEQNEQRHDNETATIGIVFVVKFFSSRNVLAVRRRPAGAASWRRRKTQTSAVTVPPAAVGHTPASFPNANSAGDDGARPDGPYLH</sequence>
<feature type="region of interest" description="Disordered" evidence="1">
    <location>
        <begin position="38"/>
        <end position="88"/>
    </location>
</feature>
<dbReference type="Proteomes" id="UP000299102">
    <property type="component" value="Unassembled WGS sequence"/>
</dbReference>
<dbReference type="AlphaFoldDB" id="A0A4C2A8Y9"/>